<dbReference type="AlphaFoldDB" id="A0A8J7G073"/>
<keyword evidence="2" id="KW-0328">Glycosyltransferase</keyword>
<dbReference type="RefSeq" id="WP_194116081.1">
    <property type="nucleotide sequence ID" value="NZ_JADFUA010000004.1"/>
</dbReference>
<comment type="similarity">
    <text evidence="1">Belongs to the glycosyltransferase 2 family.</text>
</comment>
<evidence type="ECO:0000256" key="4">
    <source>
        <dbReference type="SAM" id="Phobius"/>
    </source>
</evidence>
<dbReference type="GO" id="GO:0016757">
    <property type="term" value="F:glycosyltransferase activity"/>
    <property type="evidence" value="ECO:0007669"/>
    <property type="project" value="UniProtKB-KW"/>
</dbReference>
<sequence length="393" mass="43040">MIAEVSLLLLQLAGFTAGLLALPGTLILWRWTWAARRAPLPRSGALNREPITMLVPAHNEAATLPLILPGLLAAARQDGACRVVVIADNCTDTTAMVARGLGAEVMERNDPVLRGKGHALAWAFASVPDSFWYLVIDADTRLGEGFFAALRRVLADAPAGVQVRYLPQTISQDWQGPLRHWALQGFNTLRPRARAQLGEPVGILGNGFVLAASTLQQVPYRAGSIVEDLEYQLALTRAGLRLAWCEDAIVYGEMPAGEGAKVQRCRWEGGRLALLRQQCLPQLRRWLAGDACGRHALEELLLLPLSLQLLLLTVALFAPAPLHWLAIAGLLVLAAHALQALSALPWPQQLAAVRILPRYLCWKLARLPETLRQSRRNAAWIRSSRQAEQKSAD</sequence>
<keyword evidence="7" id="KW-1185">Reference proteome</keyword>
<organism evidence="6 7">
    <name type="scientific">Chitinilyticum piscinae</name>
    <dbReference type="NCBI Taxonomy" id="2866724"/>
    <lineage>
        <taxon>Bacteria</taxon>
        <taxon>Pseudomonadati</taxon>
        <taxon>Pseudomonadota</taxon>
        <taxon>Betaproteobacteria</taxon>
        <taxon>Neisseriales</taxon>
        <taxon>Chitinibacteraceae</taxon>
        <taxon>Chitinilyticum</taxon>
    </lineage>
</organism>
<protein>
    <submittedName>
        <fullName evidence="6">Glycosyltransferase family 2 protein</fullName>
    </submittedName>
</protein>
<evidence type="ECO:0000256" key="3">
    <source>
        <dbReference type="ARBA" id="ARBA00022679"/>
    </source>
</evidence>
<evidence type="ECO:0000256" key="2">
    <source>
        <dbReference type="ARBA" id="ARBA00022676"/>
    </source>
</evidence>
<dbReference type="InterPro" id="IPR029044">
    <property type="entry name" value="Nucleotide-diphossugar_trans"/>
</dbReference>
<dbReference type="InterPro" id="IPR001173">
    <property type="entry name" value="Glyco_trans_2-like"/>
</dbReference>
<dbReference type="EMBL" id="JADFUA010000004">
    <property type="protein sequence ID" value="MBE9609560.1"/>
    <property type="molecule type" value="Genomic_DNA"/>
</dbReference>
<feature type="transmembrane region" description="Helical" evidence="4">
    <location>
        <begin position="6"/>
        <end position="29"/>
    </location>
</feature>
<keyword evidence="4" id="KW-1133">Transmembrane helix</keyword>
<reference evidence="6 7" key="1">
    <citation type="submission" date="2020-10" db="EMBL/GenBank/DDBJ databases">
        <title>The genome sequence of Chitinilyticum litopenaei 4Y14.</title>
        <authorList>
            <person name="Liu Y."/>
        </authorList>
    </citation>
    <scope>NUCLEOTIDE SEQUENCE [LARGE SCALE GENOMIC DNA]</scope>
    <source>
        <strain evidence="6 7">4Y14</strain>
    </source>
</reference>
<dbReference type="Gene3D" id="3.90.550.10">
    <property type="entry name" value="Spore Coat Polysaccharide Biosynthesis Protein SpsA, Chain A"/>
    <property type="match status" value="1"/>
</dbReference>
<evidence type="ECO:0000313" key="6">
    <source>
        <dbReference type="EMBL" id="MBE9609560.1"/>
    </source>
</evidence>
<keyword evidence="4" id="KW-0472">Membrane</keyword>
<feature type="domain" description="Glycosyltransferase 2-like" evidence="5">
    <location>
        <begin position="134"/>
        <end position="330"/>
    </location>
</feature>
<dbReference type="PANTHER" id="PTHR43630">
    <property type="entry name" value="POLY-BETA-1,6-N-ACETYL-D-GLUCOSAMINE SYNTHASE"/>
    <property type="match status" value="1"/>
</dbReference>
<evidence type="ECO:0000256" key="1">
    <source>
        <dbReference type="ARBA" id="ARBA00006739"/>
    </source>
</evidence>
<evidence type="ECO:0000259" key="5">
    <source>
        <dbReference type="Pfam" id="PF13632"/>
    </source>
</evidence>
<name>A0A8J7G073_9NEIS</name>
<keyword evidence="4" id="KW-0812">Transmembrane</keyword>
<dbReference type="Proteomes" id="UP000604481">
    <property type="component" value="Unassembled WGS sequence"/>
</dbReference>
<dbReference type="SUPFAM" id="SSF53448">
    <property type="entry name" value="Nucleotide-diphospho-sugar transferases"/>
    <property type="match status" value="1"/>
</dbReference>
<dbReference type="PANTHER" id="PTHR43630:SF1">
    <property type="entry name" value="POLY-BETA-1,6-N-ACETYL-D-GLUCOSAMINE SYNTHASE"/>
    <property type="match status" value="1"/>
</dbReference>
<comment type="caution">
    <text evidence="6">The sequence shown here is derived from an EMBL/GenBank/DDBJ whole genome shotgun (WGS) entry which is preliminary data.</text>
</comment>
<dbReference type="CDD" id="cd06438">
    <property type="entry name" value="EpsO_like"/>
    <property type="match status" value="1"/>
</dbReference>
<keyword evidence="3" id="KW-0808">Transferase</keyword>
<evidence type="ECO:0000313" key="7">
    <source>
        <dbReference type="Proteomes" id="UP000604481"/>
    </source>
</evidence>
<accession>A0A8J7G073</accession>
<proteinExistence type="inferred from homology"/>
<gene>
    <name evidence="6" type="ORF">INR99_09360</name>
</gene>
<dbReference type="Pfam" id="PF13632">
    <property type="entry name" value="Glyco_trans_2_3"/>
    <property type="match status" value="1"/>
</dbReference>